<dbReference type="EMBL" id="KZ302152">
    <property type="protein sequence ID" value="PFH46875.1"/>
    <property type="molecule type" value="Genomic_DNA"/>
</dbReference>
<dbReference type="OrthoDB" id="2020070at2759"/>
<keyword evidence="2" id="KW-1185">Reference proteome</keyword>
<dbReference type="STRING" id="703135.A0A2A9N871"/>
<evidence type="ECO:0000313" key="2">
    <source>
        <dbReference type="Proteomes" id="UP000242287"/>
    </source>
</evidence>
<sequence length="467" mass="53719">MPTLEDFHALSSLLCLLREKGFEINNVVYADKRRKGAQNLTVPGCVLVADFLRHDNKHGNNIVTQKYLEILQTHVDIIIVPKGEFPLISSNQLPKFVIELPRGELEYTGWMGSLSLAEWLNWKTPKIDITVITQNRPHSLTRLLSSLSHGLFYGDTVNVRVNLEQSSDSETLSIIDNFTWIHGVVAVHHRIIHGGLLPAVIESWYPHTNHDFVVLLEDDVELSPLFYGWIKMCVLRYRYGHSRNMSSQLFGISLYQQKHLELPINGRQRFNARSLFLQNDHPFPSTPYLSPVPCSWGAVYFPEHWREFHEYLSIRFSERVMDISRTIVPDVRSNSWAGSWKKYFIEFVFLRGYVMLYPNFDNFTSLSTNHLEVGSHVKHCTTGKKELFLLPLMDLRSTTAHDIGILHLPNRILPHFDSLPVVNLTGALTRMDHLQAVGLARRSELFGCSKEILPFNARSLMCLNNFD</sequence>
<proteinExistence type="predicted"/>
<dbReference type="PANTHER" id="PTHR33604:SF3">
    <property type="entry name" value="OSJNBA0004B13.7 PROTEIN"/>
    <property type="match status" value="1"/>
</dbReference>
<dbReference type="Gene3D" id="3.90.550.10">
    <property type="entry name" value="Spore Coat Polysaccharide Biosynthesis Protein SpsA, Chain A"/>
    <property type="match status" value="1"/>
</dbReference>
<protein>
    <recommendedName>
        <fullName evidence="3">Glycosyltransferase family 2 protein</fullName>
    </recommendedName>
</protein>
<organism evidence="1 2">
    <name type="scientific">Amanita thiersii Skay4041</name>
    <dbReference type="NCBI Taxonomy" id="703135"/>
    <lineage>
        <taxon>Eukaryota</taxon>
        <taxon>Fungi</taxon>
        <taxon>Dikarya</taxon>
        <taxon>Basidiomycota</taxon>
        <taxon>Agaricomycotina</taxon>
        <taxon>Agaricomycetes</taxon>
        <taxon>Agaricomycetidae</taxon>
        <taxon>Agaricales</taxon>
        <taxon>Pluteineae</taxon>
        <taxon>Amanitaceae</taxon>
        <taxon>Amanita</taxon>
    </lineage>
</organism>
<evidence type="ECO:0008006" key="3">
    <source>
        <dbReference type="Google" id="ProtNLM"/>
    </source>
</evidence>
<dbReference type="PANTHER" id="PTHR33604">
    <property type="entry name" value="OSJNBA0004B13.7 PROTEIN"/>
    <property type="match status" value="1"/>
</dbReference>
<dbReference type="InterPro" id="IPR029044">
    <property type="entry name" value="Nucleotide-diphossugar_trans"/>
</dbReference>
<dbReference type="Proteomes" id="UP000242287">
    <property type="component" value="Unassembled WGS sequence"/>
</dbReference>
<evidence type="ECO:0000313" key="1">
    <source>
        <dbReference type="EMBL" id="PFH46875.1"/>
    </source>
</evidence>
<reference evidence="1 2" key="1">
    <citation type="submission" date="2014-02" db="EMBL/GenBank/DDBJ databases">
        <title>Transposable element dynamics among asymbiotic and ectomycorrhizal Amanita fungi.</title>
        <authorList>
            <consortium name="DOE Joint Genome Institute"/>
            <person name="Hess J."/>
            <person name="Skrede I."/>
            <person name="Wolfe B."/>
            <person name="LaButti K."/>
            <person name="Ohm R.A."/>
            <person name="Grigoriev I.V."/>
            <person name="Pringle A."/>
        </authorList>
    </citation>
    <scope>NUCLEOTIDE SEQUENCE [LARGE SCALE GENOMIC DNA]</scope>
    <source>
        <strain evidence="1 2">SKay4041</strain>
    </source>
</reference>
<dbReference type="SUPFAM" id="SSF53448">
    <property type="entry name" value="Nucleotide-diphospho-sugar transferases"/>
    <property type="match status" value="1"/>
</dbReference>
<name>A0A2A9N871_9AGAR</name>
<gene>
    <name evidence="1" type="ORF">AMATHDRAFT_153555</name>
</gene>
<accession>A0A2A9N871</accession>
<dbReference type="AlphaFoldDB" id="A0A2A9N871"/>